<dbReference type="GeneID" id="17304536"/>
<evidence type="ECO:0000313" key="6">
    <source>
        <dbReference type="EnsemblProtists" id="EKX47906"/>
    </source>
</evidence>
<dbReference type="Gene3D" id="1.10.238.10">
    <property type="entry name" value="EF-hand"/>
    <property type="match status" value="2"/>
</dbReference>
<dbReference type="Gene3D" id="3.40.50.10140">
    <property type="entry name" value="Toll/interleukin-1 receptor homology (TIR) domain"/>
    <property type="match status" value="1"/>
</dbReference>
<feature type="region of interest" description="Disordered" evidence="3">
    <location>
        <begin position="237"/>
        <end position="258"/>
    </location>
</feature>
<dbReference type="EnsemblProtists" id="EKX47906">
    <property type="protein sequence ID" value="EKX47906"/>
    <property type="gene ID" value="GUITHDRAFT_137268"/>
</dbReference>
<gene>
    <name evidence="5" type="ORF">GUITHDRAFT_137268</name>
</gene>
<proteinExistence type="predicted"/>
<dbReference type="InterPro" id="IPR035897">
    <property type="entry name" value="Toll_tir_struct_dom_sf"/>
</dbReference>
<evidence type="ECO:0000313" key="7">
    <source>
        <dbReference type="Proteomes" id="UP000011087"/>
    </source>
</evidence>
<dbReference type="InterPro" id="IPR050145">
    <property type="entry name" value="Centrin_CML-like"/>
</dbReference>
<dbReference type="PaxDb" id="55529-EKX47906"/>
<sequence length="667" mass="76460">MDAPSGTYEWDIFLSFRRCWTGYNKEEEIAERIYEELTRKGLRVFHVPRCLGEREDRHGRDWDRKYLKALANSLVVVLLITRETFTGREFDMKKYVWSSKQDELLMEWELVLELYDRGRTREILPCLIGDLTTLKKQKAMSRIVDRLGLKNLDERAMIARMRELFNYVDRDGSGFIDEEELLEAFTKFGVEISREELSERLQEVDDGNCKLDVFEFEDLLFAVLEDKAGIFFDGRREKGGRKKQQPPASSSCPEEDDDEEIFTNFEESRCMPPLPNITSLQSSRRVVSWLHTFLKYKEGVVLWRAPHCRPLPTVDNVEGGRTIRQTVDAIVGFKKYLVQGRKQVALQFLDKYVYDEFVSSINLSRVEGEDAASSLAAMTGRSRCAVTGQRASLRDPITSQLVRDMKVLKIIRKQYFFNSKSCSPSVLVEEDGTRITCAGSGGESVLLDPPIASSGVSYVDLQLQNIGQVPYMYVGICSPIVNSTGEWSALLDESSKLLALQDGSKLEGGERQAFLHIKVKAYDRVSVLVDMDKETCEIFLNDKFLGVLCTRIDRPSYFVVTLGWPRQRVEIMRKQYLLTLAKQVRSPFLALSKEEVQEKIRSIFLRGSVSLHHSMTYEALRELLSLQFGVQLSNLELRDVISEVDSDRDGNISLDEFEAFILYLSSL</sequence>
<reference evidence="5 7" key="1">
    <citation type="journal article" date="2012" name="Nature">
        <title>Algal genomes reveal evolutionary mosaicism and the fate of nucleomorphs.</title>
        <authorList>
            <consortium name="DOE Joint Genome Institute"/>
            <person name="Curtis B.A."/>
            <person name="Tanifuji G."/>
            <person name="Burki F."/>
            <person name="Gruber A."/>
            <person name="Irimia M."/>
            <person name="Maruyama S."/>
            <person name="Arias M.C."/>
            <person name="Ball S.G."/>
            <person name="Gile G.H."/>
            <person name="Hirakawa Y."/>
            <person name="Hopkins J.F."/>
            <person name="Kuo A."/>
            <person name="Rensing S.A."/>
            <person name="Schmutz J."/>
            <person name="Symeonidi A."/>
            <person name="Elias M."/>
            <person name="Eveleigh R.J."/>
            <person name="Herman E.K."/>
            <person name="Klute M.J."/>
            <person name="Nakayama T."/>
            <person name="Obornik M."/>
            <person name="Reyes-Prieto A."/>
            <person name="Armbrust E.V."/>
            <person name="Aves S.J."/>
            <person name="Beiko R.G."/>
            <person name="Coutinho P."/>
            <person name="Dacks J.B."/>
            <person name="Durnford D.G."/>
            <person name="Fast N.M."/>
            <person name="Green B.R."/>
            <person name="Grisdale C.J."/>
            <person name="Hempel F."/>
            <person name="Henrissat B."/>
            <person name="Hoppner M.P."/>
            <person name="Ishida K."/>
            <person name="Kim E."/>
            <person name="Koreny L."/>
            <person name="Kroth P.G."/>
            <person name="Liu Y."/>
            <person name="Malik S.B."/>
            <person name="Maier U.G."/>
            <person name="McRose D."/>
            <person name="Mock T."/>
            <person name="Neilson J.A."/>
            <person name="Onodera N.T."/>
            <person name="Poole A.M."/>
            <person name="Pritham E.J."/>
            <person name="Richards T.A."/>
            <person name="Rocap G."/>
            <person name="Roy S.W."/>
            <person name="Sarai C."/>
            <person name="Schaack S."/>
            <person name="Shirato S."/>
            <person name="Slamovits C.H."/>
            <person name="Spencer D.F."/>
            <person name="Suzuki S."/>
            <person name="Worden A.Z."/>
            <person name="Zauner S."/>
            <person name="Barry K."/>
            <person name="Bell C."/>
            <person name="Bharti A.K."/>
            <person name="Crow J.A."/>
            <person name="Grimwood J."/>
            <person name="Kramer R."/>
            <person name="Lindquist E."/>
            <person name="Lucas S."/>
            <person name="Salamov A."/>
            <person name="McFadden G.I."/>
            <person name="Lane C.E."/>
            <person name="Keeling P.J."/>
            <person name="Gray M.W."/>
            <person name="Grigoriev I.V."/>
            <person name="Archibald J.M."/>
        </authorList>
    </citation>
    <scope>NUCLEOTIDE SEQUENCE</scope>
    <source>
        <strain evidence="5 7">CCMP2712</strain>
    </source>
</reference>
<dbReference type="SUPFAM" id="SSF47473">
    <property type="entry name" value="EF-hand"/>
    <property type="match status" value="1"/>
</dbReference>
<feature type="domain" description="EF-hand" evidence="4">
    <location>
        <begin position="632"/>
        <end position="667"/>
    </location>
</feature>
<dbReference type="Pfam" id="PF13833">
    <property type="entry name" value="EF-hand_8"/>
    <property type="match status" value="1"/>
</dbReference>
<dbReference type="SUPFAM" id="SSF52200">
    <property type="entry name" value="Toll/Interleukin receptor TIR domain"/>
    <property type="match status" value="1"/>
</dbReference>
<dbReference type="GO" id="GO:0005509">
    <property type="term" value="F:calcium ion binding"/>
    <property type="evidence" value="ECO:0007669"/>
    <property type="project" value="InterPro"/>
</dbReference>
<feature type="domain" description="EF-hand" evidence="4">
    <location>
        <begin position="156"/>
        <end position="191"/>
    </location>
</feature>
<dbReference type="GO" id="GO:0007165">
    <property type="term" value="P:signal transduction"/>
    <property type="evidence" value="ECO:0007669"/>
    <property type="project" value="InterPro"/>
</dbReference>
<keyword evidence="2" id="KW-0106">Calcium</keyword>
<dbReference type="Pfam" id="PF00036">
    <property type="entry name" value="EF-hand_1"/>
    <property type="match status" value="1"/>
</dbReference>
<evidence type="ECO:0000256" key="1">
    <source>
        <dbReference type="ARBA" id="ARBA00022737"/>
    </source>
</evidence>
<protein>
    <recommendedName>
        <fullName evidence="4">EF-hand domain-containing protein</fullName>
    </recommendedName>
</protein>
<dbReference type="HOGENOM" id="CLU_411884_0_0_1"/>
<dbReference type="PROSITE" id="PS00018">
    <property type="entry name" value="EF_HAND_1"/>
    <property type="match status" value="2"/>
</dbReference>
<dbReference type="AlphaFoldDB" id="L1JHD9"/>
<dbReference type="SMART" id="SM00054">
    <property type="entry name" value="EFh"/>
    <property type="match status" value="3"/>
</dbReference>
<dbReference type="Gene3D" id="2.60.120.920">
    <property type="match status" value="1"/>
</dbReference>
<dbReference type="InterPro" id="IPR043136">
    <property type="entry name" value="B30.2/SPRY_sf"/>
</dbReference>
<dbReference type="Pfam" id="PF13676">
    <property type="entry name" value="TIR_2"/>
    <property type="match status" value="1"/>
</dbReference>
<evidence type="ECO:0000313" key="5">
    <source>
        <dbReference type="EMBL" id="EKX47906.1"/>
    </source>
</evidence>
<dbReference type="InterPro" id="IPR000157">
    <property type="entry name" value="TIR_dom"/>
</dbReference>
<organism evidence="5">
    <name type="scientific">Guillardia theta (strain CCMP2712)</name>
    <name type="common">Cryptophyte</name>
    <dbReference type="NCBI Taxonomy" id="905079"/>
    <lineage>
        <taxon>Eukaryota</taxon>
        <taxon>Cryptophyceae</taxon>
        <taxon>Pyrenomonadales</taxon>
        <taxon>Geminigeraceae</taxon>
        <taxon>Guillardia</taxon>
    </lineage>
</organism>
<dbReference type="SUPFAM" id="SSF49899">
    <property type="entry name" value="Concanavalin A-like lectins/glucanases"/>
    <property type="match status" value="1"/>
</dbReference>
<dbReference type="RefSeq" id="XP_005834886.1">
    <property type="nucleotide sequence ID" value="XM_005834829.1"/>
</dbReference>
<dbReference type="InterPro" id="IPR002048">
    <property type="entry name" value="EF_hand_dom"/>
</dbReference>
<dbReference type="EMBL" id="JH992988">
    <property type="protein sequence ID" value="EKX47906.1"/>
    <property type="molecule type" value="Genomic_DNA"/>
</dbReference>
<evidence type="ECO:0000256" key="2">
    <source>
        <dbReference type="ARBA" id="ARBA00022837"/>
    </source>
</evidence>
<accession>L1JHD9</accession>
<dbReference type="KEGG" id="gtt:GUITHDRAFT_137268"/>
<dbReference type="InterPro" id="IPR011992">
    <property type="entry name" value="EF-hand-dom_pair"/>
</dbReference>
<dbReference type="CDD" id="cd00051">
    <property type="entry name" value="EFh"/>
    <property type="match status" value="1"/>
</dbReference>
<name>L1JHD9_GUITC</name>
<evidence type="ECO:0000259" key="4">
    <source>
        <dbReference type="PROSITE" id="PS50222"/>
    </source>
</evidence>
<dbReference type="PANTHER" id="PTHR23050">
    <property type="entry name" value="CALCIUM BINDING PROTEIN"/>
    <property type="match status" value="1"/>
</dbReference>
<dbReference type="PROSITE" id="PS50222">
    <property type="entry name" value="EF_HAND_2"/>
    <property type="match status" value="2"/>
</dbReference>
<keyword evidence="1" id="KW-0677">Repeat</keyword>
<dbReference type="InterPro" id="IPR013320">
    <property type="entry name" value="ConA-like_dom_sf"/>
</dbReference>
<evidence type="ECO:0000256" key="3">
    <source>
        <dbReference type="SAM" id="MobiDB-lite"/>
    </source>
</evidence>
<dbReference type="InterPro" id="IPR018247">
    <property type="entry name" value="EF_Hand_1_Ca_BS"/>
</dbReference>
<reference evidence="7" key="2">
    <citation type="submission" date="2012-11" db="EMBL/GenBank/DDBJ databases">
        <authorList>
            <person name="Kuo A."/>
            <person name="Curtis B.A."/>
            <person name="Tanifuji G."/>
            <person name="Burki F."/>
            <person name="Gruber A."/>
            <person name="Irimia M."/>
            <person name="Maruyama S."/>
            <person name="Arias M.C."/>
            <person name="Ball S.G."/>
            <person name="Gile G.H."/>
            <person name="Hirakawa Y."/>
            <person name="Hopkins J.F."/>
            <person name="Rensing S.A."/>
            <person name="Schmutz J."/>
            <person name="Symeonidi A."/>
            <person name="Elias M."/>
            <person name="Eveleigh R.J."/>
            <person name="Herman E.K."/>
            <person name="Klute M.J."/>
            <person name="Nakayama T."/>
            <person name="Obornik M."/>
            <person name="Reyes-Prieto A."/>
            <person name="Armbrust E.V."/>
            <person name="Aves S.J."/>
            <person name="Beiko R.G."/>
            <person name="Coutinho P."/>
            <person name="Dacks J.B."/>
            <person name="Durnford D.G."/>
            <person name="Fast N.M."/>
            <person name="Green B.R."/>
            <person name="Grisdale C."/>
            <person name="Hempe F."/>
            <person name="Henrissat B."/>
            <person name="Hoppner M.P."/>
            <person name="Ishida K.-I."/>
            <person name="Kim E."/>
            <person name="Koreny L."/>
            <person name="Kroth P.G."/>
            <person name="Liu Y."/>
            <person name="Malik S.-B."/>
            <person name="Maier U.G."/>
            <person name="McRose D."/>
            <person name="Mock T."/>
            <person name="Neilson J.A."/>
            <person name="Onodera N.T."/>
            <person name="Poole A.M."/>
            <person name="Pritham E.J."/>
            <person name="Richards T.A."/>
            <person name="Rocap G."/>
            <person name="Roy S.W."/>
            <person name="Sarai C."/>
            <person name="Schaack S."/>
            <person name="Shirato S."/>
            <person name="Slamovits C.H."/>
            <person name="Spencer D.F."/>
            <person name="Suzuki S."/>
            <person name="Worden A.Z."/>
            <person name="Zauner S."/>
            <person name="Barry K."/>
            <person name="Bell C."/>
            <person name="Bharti A.K."/>
            <person name="Crow J.A."/>
            <person name="Grimwood J."/>
            <person name="Kramer R."/>
            <person name="Lindquist E."/>
            <person name="Lucas S."/>
            <person name="Salamov A."/>
            <person name="McFadden G.I."/>
            <person name="Lane C.E."/>
            <person name="Keeling P.J."/>
            <person name="Gray M.W."/>
            <person name="Grigoriev I.V."/>
            <person name="Archibald J.M."/>
        </authorList>
    </citation>
    <scope>NUCLEOTIDE SEQUENCE</scope>
    <source>
        <strain evidence="7">CCMP2712</strain>
    </source>
</reference>
<dbReference type="OrthoDB" id="26525at2759"/>
<reference evidence="6" key="3">
    <citation type="submission" date="2015-06" db="UniProtKB">
        <authorList>
            <consortium name="EnsemblProtists"/>
        </authorList>
    </citation>
    <scope>IDENTIFICATION</scope>
</reference>
<dbReference type="Proteomes" id="UP000011087">
    <property type="component" value="Unassembled WGS sequence"/>
</dbReference>
<keyword evidence="7" id="KW-1185">Reference proteome</keyword>